<comment type="caution">
    <text evidence="10">The sequence shown here is derived from an EMBL/GenBank/DDBJ whole genome shotgun (WGS) entry which is preliminary data.</text>
</comment>
<evidence type="ECO:0000256" key="4">
    <source>
        <dbReference type="ARBA" id="ARBA00022737"/>
    </source>
</evidence>
<dbReference type="PANTHER" id="PTHR43790:SF3">
    <property type="entry name" value="D-ALLOSE IMPORT ATP-BINDING PROTEIN ALSA-RELATED"/>
    <property type="match status" value="1"/>
</dbReference>
<dbReference type="SMART" id="SM00382">
    <property type="entry name" value="AAA"/>
    <property type="match status" value="2"/>
</dbReference>
<dbReference type="SUPFAM" id="SSF52540">
    <property type="entry name" value="P-loop containing nucleoside triphosphate hydrolases"/>
    <property type="match status" value="2"/>
</dbReference>
<keyword evidence="2" id="KW-1003">Cell membrane</keyword>
<dbReference type="GO" id="GO:0016887">
    <property type="term" value="F:ATP hydrolysis activity"/>
    <property type="evidence" value="ECO:0007669"/>
    <property type="project" value="InterPro"/>
</dbReference>
<dbReference type="RefSeq" id="WP_149437487.1">
    <property type="nucleotide sequence ID" value="NZ_VTPX01000018.1"/>
</dbReference>
<name>A0A640W717_9GAMM</name>
<dbReference type="EMBL" id="VTPX01000018">
    <property type="protein sequence ID" value="KAA0015684.1"/>
    <property type="molecule type" value="Genomic_DNA"/>
</dbReference>
<evidence type="ECO:0000313" key="10">
    <source>
        <dbReference type="EMBL" id="KAA0015684.1"/>
    </source>
</evidence>
<evidence type="ECO:0000313" key="11">
    <source>
        <dbReference type="Proteomes" id="UP000466024"/>
    </source>
</evidence>
<evidence type="ECO:0000259" key="9">
    <source>
        <dbReference type="PROSITE" id="PS50893"/>
    </source>
</evidence>
<evidence type="ECO:0000256" key="6">
    <source>
        <dbReference type="ARBA" id="ARBA00022840"/>
    </source>
</evidence>
<proteinExistence type="predicted"/>
<evidence type="ECO:0000256" key="1">
    <source>
        <dbReference type="ARBA" id="ARBA00022448"/>
    </source>
</evidence>
<dbReference type="Proteomes" id="UP000466024">
    <property type="component" value="Unassembled WGS sequence"/>
</dbReference>
<keyword evidence="1" id="KW-0813">Transport</keyword>
<dbReference type="GO" id="GO:0005524">
    <property type="term" value="F:ATP binding"/>
    <property type="evidence" value="ECO:0007669"/>
    <property type="project" value="UniProtKB-KW"/>
</dbReference>
<evidence type="ECO:0000256" key="3">
    <source>
        <dbReference type="ARBA" id="ARBA00022597"/>
    </source>
</evidence>
<keyword evidence="4" id="KW-0677">Repeat</keyword>
<dbReference type="PROSITE" id="PS50893">
    <property type="entry name" value="ABC_TRANSPORTER_2"/>
    <property type="match status" value="1"/>
</dbReference>
<accession>A0A640W717</accession>
<gene>
    <name evidence="10" type="ORF">F0A16_19770</name>
</gene>
<sequence length="499" mass="55468">MAYLHVDHVSKMFPGVKALDDIVLEIEMGQVHTLAGENGAGKSTLVKILTGTEKPSQGRVMIDGQDAASHDHLHKTIAYVPQEINLFGNMTVAENLFMPFSRSRRGGWLFRRRELERAAQTWIDRFKIAARPGDKVRHISISDQQLLQIARACTNESMKILILDEPTSSLTETEVERVFRVVRDVVSSGCGVVFISHKFDEMFAISDTISVLRNGRKIETRPASQLDDRQLVSLMSGQEVKTDSRLQPEGGSGEVMLRVEGLCGKRFEDVSFTLRRGEILGFAGLVGAGRSEVMQTLFGFLPARSGNVQLEGRAWRLGDTHYSIRNGLFYLSEERKYHGIFPGQSVRRNIGMALLHATARHGVIDARRERERVGDIVRDYDIKTPTMNKNIAFLSGGNQQKAIIGRAMACDPRILIFDEPTKGIDIRTKMEIYRLMKVLAERGVGIILVSSEMDELRRCANRIITLYEGKVSGEFHIDQASGDALVGAIHGHGGSGHAA</sequence>
<keyword evidence="8" id="KW-0472">Membrane</keyword>
<evidence type="ECO:0000256" key="5">
    <source>
        <dbReference type="ARBA" id="ARBA00022741"/>
    </source>
</evidence>
<dbReference type="PROSITE" id="PS00211">
    <property type="entry name" value="ABC_TRANSPORTER_1"/>
    <property type="match status" value="1"/>
</dbReference>
<dbReference type="InterPro" id="IPR003593">
    <property type="entry name" value="AAA+_ATPase"/>
</dbReference>
<keyword evidence="3" id="KW-0762">Sugar transport</keyword>
<keyword evidence="7" id="KW-1278">Translocase</keyword>
<evidence type="ECO:0000256" key="7">
    <source>
        <dbReference type="ARBA" id="ARBA00022967"/>
    </source>
</evidence>
<evidence type="ECO:0000256" key="2">
    <source>
        <dbReference type="ARBA" id="ARBA00022475"/>
    </source>
</evidence>
<dbReference type="Pfam" id="PF00005">
    <property type="entry name" value="ABC_tran"/>
    <property type="match status" value="2"/>
</dbReference>
<dbReference type="InterPro" id="IPR017871">
    <property type="entry name" value="ABC_transporter-like_CS"/>
</dbReference>
<keyword evidence="11" id="KW-1185">Reference proteome</keyword>
<keyword evidence="5" id="KW-0547">Nucleotide-binding</keyword>
<reference evidence="10 11" key="1">
    <citation type="submission" date="2019-08" db="EMBL/GenBank/DDBJ databases">
        <title>Bioinformatics analysis of the strain L3 and L5.</title>
        <authorList>
            <person name="Li X."/>
        </authorList>
    </citation>
    <scope>NUCLEOTIDE SEQUENCE [LARGE SCALE GENOMIC DNA]</scope>
    <source>
        <strain evidence="10 11">L3</strain>
    </source>
</reference>
<dbReference type="CDD" id="cd03215">
    <property type="entry name" value="ABC_Carb_Monos_II"/>
    <property type="match status" value="1"/>
</dbReference>
<dbReference type="AlphaFoldDB" id="A0A640W717"/>
<dbReference type="Gene3D" id="3.40.50.300">
    <property type="entry name" value="P-loop containing nucleotide triphosphate hydrolases"/>
    <property type="match status" value="2"/>
</dbReference>
<feature type="domain" description="ABC transporter" evidence="9">
    <location>
        <begin position="4"/>
        <end position="493"/>
    </location>
</feature>
<dbReference type="InterPro" id="IPR050107">
    <property type="entry name" value="ABC_carbohydrate_import_ATPase"/>
</dbReference>
<dbReference type="InterPro" id="IPR027417">
    <property type="entry name" value="P-loop_NTPase"/>
</dbReference>
<evidence type="ECO:0000256" key="8">
    <source>
        <dbReference type="ARBA" id="ARBA00023136"/>
    </source>
</evidence>
<keyword evidence="6 10" id="KW-0067">ATP-binding</keyword>
<organism evidence="10 11">
    <name type="scientific">Salinicola corii</name>
    <dbReference type="NCBI Taxonomy" id="2606937"/>
    <lineage>
        <taxon>Bacteria</taxon>
        <taxon>Pseudomonadati</taxon>
        <taxon>Pseudomonadota</taxon>
        <taxon>Gammaproteobacteria</taxon>
        <taxon>Oceanospirillales</taxon>
        <taxon>Halomonadaceae</taxon>
        <taxon>Salinicola</taxon>
    </lineage>
</organism>
<dbReference type="InterPro" id="IPR003439">
    <property type="entry name" value="ABC_transporter-like_ATP-bd"/>
</dbReference>
<dbReference type="PANTHER" id="PTHR43790">
    <property type="entry name" value="CARBOHYDRATE TRANSPORT ATP-BINDING PROTEIN MG119-RELATED"/>
    <property type="match status" value="1"/>
</dbReference>
<protein>
    <submittedName>
        <fullName evidence="10">Sugar ABC transporter ATP-binding protein</fullName>
    </submittedName>
</protein>